<feature type="non-terminal residue" evidence="2">
    <location>
        <position position="1"/>
    </location>
</feature>
<proteinExistence type="predicted"/>
<dbReference type="OrthoDB" id="434739at2759"/>
<dbReference type="AlphaFoldDB" id="A0A812IVX4"/>
<keyword evidence="3" id="KW-1185">Reference proteome</keyword>
<evidence type="ECO:0000313" key="2">
    <source>
        <dbReference type="EMBL" id="CAE7190485.1"/>
    </source>
</evidence>
<sequence length="144" mass="16171">ASAEDAQGAEKRPDAEEASMPHWATRCAWRDELDLRAGQLERTSLQFDATKRSLDAANEELQWQATSAEALRTRLTDVLRATSAEERRGEEAFAEEARRCVVLQELLQRWANMKPDAPLPQACIQAQQLLKPSEGKDPVHMQSS</sequence>
<dbReference type="Proteomes" id="UP000649617">
    <property type="component" value="Unassembled WGS sequence"/>
</dbReference>
<organism evidence="2 3">
    <name type="scientific">Symbiodinium pilosum</name>
    <name type="common">Dinoflagellate</name>
    <dbReference type="NCBI Taxonomy" id="2952"/>
    <lineage>
        <taxon>Eukaryota</taxon>
        <taxon>Sar</taxon>
        <taxon>Alveolata</taxon>
        <taxon>Dinophyceae</taxon>
        <taxon>Suessiales</taxon>
        <taxon>Symbiodiniaceae</taxon>
        <taxon>Symbiodinium</taxon>
    </lineage>
</organism>
<name>A0A812IVX4_SYMPI</name>
<evidence type="ECO:0000256" key="1">
    <source>
        <dbReference type="SAM" id="MobiDB-lite"/>
    </source>
</evidence>
<dbReference type="EMBL" id="CAJNIZ010001423">
    <property type="protein sequence ID" value="CAE7190485.1"/>
    <property type="molecule type" value="Genomic_DNA"/>
</dbReference>
<feature type="region of interest" description="Disordered" evidence="1">
    <location>
        <begin position="1"/>
        <end position="23"/>
    </location>
</feature>
<reference evidence="2" key="1">
    <citation type="submission" date="2021-02" db="EMBL/GenBank/DDBJ databases">
        <authorList>
            <person name="Dougan E. K."/>
            <person name="Rhodes N."/>
            <person name="Thang M."/>
            <person name="Chan C."/>
        </authorList>
    </citation>
    <scope>NUCLEOTIDE SEQUENCE</scope>
</reference>
<accession>A0A812IVX4</accession>
<evidence type="ECO:0000313" key="3">
    <source>
        <dbReference type="Proteomes" id="UP000649617"/>
    </source>
</evidence>
<comment type="caution">
    <text evidence="2">The sequence shown here is derived from an EMBL/GenBank/DDBJ whole genome shotgun (WGS) entry which is preliminary data.</text>
</comment>
<gene>
    <name evidence="2" type="ORF">SPIL2461_LOCUS1457</name>
</gene>
<protein>
    <submittedName>
        <fullName evidence="2">Uncharacterized protein</fullName>
    </submittedName>
</protein>